<dbReference type="Pfam" id="PF16016">
    <property type="entry name" value="VASt"/>
    <property type="match status" value="1"/>
</dbReference>
<feature type="compositionally biased region" description="Low complexity" evidence="3">
    <location>
        <begin position="386"/>
        <end position="415"/>
    </location>
</feature>
<dbReference type="GO" id="GO:0120015">
    <property type="term" value="F:sterol transfer activity"/>
    <property type="evidence" value="ECO:0007669"/>
    <property type="project" value="TreeGrafter"/>
</dbReference>
<evidence type="ECO:0000313" key="7">
    <source>
        <dbReference type="Proteomes" id="UP000738325"/>
    </source>
</evidence>
<dbReference type="InterPro" id="IPR031968">
    <property type="entry name" value="VASt"/>
</dbReference>
<feature type="compositionally biased region" description="Low complexity" evidence="3">
    <location>
        <begin position="437"/>
        <end position="468"/>
    </location>
</feature>
<feature type="compositionally biased region" description="Polar residues" evidence="3">
    <location>
        <begin position="1065"/>
        <end position="1074"/>
    </location>
</feature>
<dbReference type="OrthoDB" id="2162691at2759"/>
<evidence type="ECO:0000256" key="4">
    <source>
        <dbReference type="SAM" id="Phobius"/>
    </source>
</evidence>
<feature type="region of interest" description="Disordered" evidence="3">
    <location>
        <begin position="374"/>
        <end position="555"/>
    </location>
</feature>
<evidence type="ECO:0000256" key="2">
    <source>
        <dbReference type="ARBA" id="ARBA00023136"/>
    </source>
</evidence>
<dbReference type="Proteomes" id="UP000738325">
    <property type="component" value="Unassembled WGS sequence"/>
</dbReference>
<keyword evidence="4" id="KW-1133">Transmembrane helix</keyword>
<feature type="domain" description="VASt" evidence="5">
    <location>
        <begin position="569"/>
        <end position="774"/>
    </location>
</feature>
<feature type="compositionally biased region" description="Low complexity" evidence="3">
    <location>
        <begin position="209"/>
        <end position="223"/>
    </location>
</feature>
<gene>
    <name evidence="6" type="ORF">BGZ99_003607</name>
</gene>
<feature type="region of interest" description="Disordered" evidence="3">
    <location>
        <begin position="291"/>
        <end position="314"/>
    </location>
</feature>
<evidence type="ECO:0000313" key="6">
    <source>
        <dbReference type="EMBL" id="KAG0321917.1"/>
    </source>
</evidence>
<sequence>MCGRGGISGGSHHSKTVKVVADYRDVLAIERDAALGVLSTAIRVRVRDPVSVSQGEKGSEGNSERTTRAKEYVLRYFSNRDSAFSEMECSWTVFQRVLRNAMDESTVEEPLLSSSSLSSLSSPSSSLWTNDNKKGSNSLQRTRSYSVVTQEPLPPRIESVSRPEAEDCLSSSPLPLPSTLSFLTETVETGIQESPAGSMQGNLNRRRSNSGSSSINTNSSIGIHRSMSTRSSSGTDGIAASRRRRYDHENKRQFFAAAEAGQEQEDAHVLLGETDVVCRLLVRRLSENSMVTRQEQGPGREEDVEDENCNDGSATPTAAMTATRLAAPAPIPIQFSNARASSFSPSSSSDSTFAMASSATTTTSITPTALYGRRFIKSPTPPPSLLSPSLTTTKVSRSSSTVRGGPSRQGSGSSGMVVHVRKESDDSSQAEEQLEVSASTAKATTTATGAVTSTASTSSNSSIRSAGTMDSSNSSMGGLEASPKPSLPVARRMPSRGRTTSLSEIRPLDASTVLSSSPEKQKEGHMHTQSPDPNIVDVLSESSSPSLSSSSPESAAEAQPVSCGCEHHCKNAILSTIVPLSLEACFEMLFSGQDQEEGEEPRESGCEGEGGGNRLVCETHFRMDGSDDVKFTPWVKDGLTEDENELNQSESVNKWQGRKRRLEYSVAFRMPVFLKTSTSCVELQEILQHNQRVISIHSESRTPNVPFGDHFSTINQICMTWVSPSKTRIKCFTEVVFKKHIFLSSTVEASSFEGSSGYYKELIRRLVDEEVEPDVDIEATGAGATRTGSMSQEFGNSTGSLLLDRNPSSTSLNLSGSVIERSLSSSPSPSISKVTEPTGWPTFSTGFSSLPSSTSNREQSAATATGTTTGFSAAQSLLSQQFMNNPPSRNSRRGGGNGSGVGHATAAARLSTDSVRPSLLAISLGEHWRAPYSNANGAIRTASPKRTDTSAVATANGAVTPGETTTTELKIADIAEPAFWWELSRRGMALIDKALPVKKPLSSPSATATTSASTSGSGSAEDTKEALSTTTKTALASIEELSAEDSAARGRRGRQRRSASSASSNLTSMTSDDSLGSEEEDADTGVQAASSPRGHATRSPADSGTASTSTLMARIQSTSPWKLSIVALLGLALAISVLNVWYLFSAVSTMVHVMQTKDQPMSASTSILPQSNSNGQGRMPTNMMPMIQQQMLKRQSFLVPIQIQTEMLRAEILELKSMLDTIAHQRDSQ</sequence>
<feature type="region of interest" description="Disordered" evidence="3">
    <location>
        <begin position="999"/>
        <end position="1108"/>
    </location>
</feature>
<keyword evidence="4" id="KW-0812">Transmembrane</keyword>
<feature type="region of interest" description="Disordered" evidence="3">
    <location>
        <begin position="192"/>
        <end position="246"/>
    </location>
</feature>
<keyword evidence="7" id="KW-1185">Reference proteome</keyword>
<dbReference type="PROSITE" id="PS51778">
    <property type="entry name" value="VAST"/>
    <property type="match status" value="1"/>
</dbReference>
<feature type="transmembrane region" description="Helical" evidence="4">
    <location>
        <begin position="1121"/>
        <end position="1144"/>
    </location>
</feature>
<evidence type="ECO:0000256" key="3">
    <source>
        <dbReference type="SAM" id="MobiDB-lite"/>
    </source>
</evidence>
<feature type="compositionally biased region" description="Polar residues" evidence="3">
    <location>
        <begin position="786"/>
        <end position="806"/>
    </location>
</feature>
<protein>
    <recommendedName>
        <fullName evidence="5">VASt domain-containing protein</fullName>
    </recommendedName>
</protein>
<dbReference type="PANTHER" id="PTHR23319:SF4">
    <property type="entry name" value="GRAM DOMAIN CONTAINING 1B, ISOFORM E"/>
    <property type="match status" value="1"/>
</dbReference>
<reference evidence="6" key="1">
    <citation type="journal article" date="2020" name="Fungal Divers.">
        <title>Resolving the Mortierellaceae phylogeny through synthesis of multi-gene phylogenetics and phylogenomics.</title>
        <authorList>
            <person name="Vandepol N."/>
            <person name="Liber J."/>
            <person name="Desiro A."/>
            <person name="Na H."/>
            <person name="Kennedy M."/>
            <person name="Barry K."/>
            <person name="Grigoriev I.V."/>
            <person name="Miller A.N."/>
            <person name="O'Donnell K."/>
            <person name="Stajich J.E."/>
            <person name="Bonito G."/>
        </authorList>
    </citation>
    <scope>NUCLEOTIDE SEQUENCE</scope>
    <source>
        <strain evidence="6">REB-010B</strain>
    </source>
</reference>
<feature type="compositionally biased region" description="Low complexity" evidence="3">
    <location>
        <begin position="1002"/>
        <end position="1037"/>
    </location>
</feature>
<proteinExistence type="predicted"/>
<evidence type="ECO:0000256" key="1">
    <source>
        <dbReference type="ARBA" id="ARBA00004370"/>
    </source>
</evidence>
<dbReference type="InterPro" id="IPR051482">
    <property type="entry name" value="Cholesterol_transport"/>
</dbReference>
<name>A0A9P6RML0_9FUNG</name>
<dbReference type="PANTHER" id="PTHR23319">
    <property type="entry name" value="GRAM DOMAIN CONTAINING 1B, ISOFORM E"/>
    <property type="match status" value="1"/>
</dbReference>
<dbReference type="GO" id="GO:0005886">
    <property type="term" value="C:plasma membrane"/>
    <property type="evidence" value="ECO:0007669"/>
    <property type="project" value="TreeGrafter"/>
</dbReference>
<dbReference type="GO" id="GO:0032366">
    <property type="term" value="P:intracellular sterol transport"/>
    <property type="evidence" value="ECO:0007669"/>
    <property type="project" value="TreeGrafter"/>
</dbReference>
<feature type="region of interest" description="Disordered" evidence="3">
    <location>
        <begin position="820"/>
        <end position="866"/>
    </location>
</feature>
<feature type="compositionally biased region" description="Low complexity" evidence="3">
    <location>
        <begin position="539"/>
        <end position="555"/>
    </location>
</feature>
<evidence type="ECO:0000259" key="5">
    <source>
        <dbReference type="PROSITE" id="PS51778"/>
    </source>
</evidence>
<feature type="compositionally biased region" description="Low complexity" evidence="3">
    <location>
        <begin position="822"/>
        <end position="832"/>
    </location>
</feature>
<feature type="compositionally biased region" description="Polar residues" evidence="3">
    <location>
        <begin position="226"/>
        <end position="235"/>
    </location>
</feature>
<feature type="region of interest" description="Disordered" evidence="3">
    <location>
        <begin position="780"/>
        <end position="806"/>
    </location>
</feature>
<dbReference type="GO" id="GO:0140268">
    <property type="term" value="C:endoplasmic reticulum-plasma membrane contact site"/>
    <property type="evidence" value="ECO:0007669"/>
    <property type="project" value="TreeGrafter"/>
</dbReference>
<comment type="caution">
    <text evidence="6">The sequence shown here is derived from an EMBL/GenBank/DDBJ whole genome shotgun (WGS) entry which is preliminary data.</text>
</comment>
<feature type="compositionally biased region" description="Low complexity" evidence="3">
    <location>
        <begin position="110"/>
        <end position="127"/>
    </location>
</feature>
<organism evidence="6 7">
    <name type="scientific">Dissophora globulifera</name>
    <dbReference type="NCBI Taxonomy" id="979702"/>
    <lineage>
        <taxon>Eukaryota</taxon>
        <taxon>Fungi</taxon>
        <taxon>Fungi incertae sedis</taxon>
        <taxon>Mucoromycota</taxon>
        <taxon>Mortierellomycotina</taxon>
        <taxon>Mortierellomycetes</taxon>
        <taxon>Mortierellales</taxon>
        <taxon>Mortierellaceae</taxon>
        <taxon>Dissophora</taxon>
    </lineage>
</organism>
<keyword evidence="2 4" id="KW-0472">Membrane</keyword>
<dbReference type="GO" id="GO:0005789">
    <property type="term" value="C:endoplasmic reticulum membrane"/>
    <property type="evidence" value="ECO:0007669"/>
    <property type="project" value="TreeGrafter"/>
</dbReference>
<feature type="region of interest" description="Disordered" evidence="3">
    <location>
        <begin position="882"/>
        <end position="904"/>
    </location>
</feature>
<feature type="compositionally biased region" description="Low complexity" evidence="3">
    <location>
        <begin position="841"/>
        <end position="866"/>
    </location>
</feature>
<dbReference type="EMBL" id="JAAAIP010000227">
    <property type="protein sequence ID" value="KAG0321917.1"/>
    <property type="molecule type" value="Genomic_DNA"/>
</dbReference>
<feature type="region of interest" description="Disordered" evidence="3">
    <location>
        <begin position="110"/>
        <end position="173"/>
    </location>
</feature>
<feature type="compositionally biased region" description="Polar residues" evidence="3">
    <location>
        <begin position="135"/>
        <end position="149"/>
    </location>
</feature>
<dbReference type="GO" id="GO:0032934">
    <property type="term" value="F:sterol binding"/>
    <property type="evidence" value="ECO:0007669"/>
    <property type="project" value="TreeGrafter"/>
</dbReference>
<comment type="subcellular location">
    <subcellularLocation>
        <location evidence="1">Membrane</location>
    </subcellularLocation>
</comment>
<accession>A0A9P6RML0</accession>
<dbReference type="AlphaFoldDB" id="A0A9P6RML0"/>